<evidence type="ECO:0000256" key="2">
    <source>
        <dbReference type="ARBA" id="ARBA00022490"/>
    </source>
</evidence>
<dbReference type="EMBL" id="BT076205">
    <property type="protein sequence ID" value="ACO10629.1"/>
    <property type="molecule type" value="mRNA"/>
</dbReference>
<gene>
    <name evidence="6" type="primary">TBCB</name>
</gene>
<dbReference type="GO" id="GO:0035371">
    <property type="term" value="C:microtubule plus-end"/>
    <property type="evidence" value="ECO:0007669"/>
    <property type="project" value="TreeGrafter"/>
</dbReference>
<reference evidence="6" key="1">
    <citation type="submission" date="2009-03" db="EMBL/GenBank/DDBJ databases">
        <title>Caligus rogercresseyi ESTs and full-length cDNAs.</title>
        <authorList>
            <person name="Yasuike M."/>
            <person name="von Schalburg K."/>
            <person name="Cooper G."/>
            <person name="Leong J."/>
            <person name="Jones S.R.M."/>
            <person name="Koop B.F."/>
        </authorList>
    </citation>
    <scope>NUCLEOTIDE SEQUENCE</scope>
    <source>
        <tissue evidence="6">Whole body</tissue>
    </source>
</reference>
<dbReference type="FunFam" id="2.30.30.190:FF:000013">
    <property type="entry name" value="Tubulin-folding cofactor B"/>
    <property type="match status" value="1"/>
</dbReference>
<dbReference type="SUPFAM" id="SSF54236">
    <property type="entry name" value="Ubiquitin-like"/>
    <property type="match status" value="1"/>
</dbReference>
<dbReference type="GO" id="GO:0007023">
    <property type="term" value="P:post-chaperonin tubulin folding pathway"/>
    <property type="evidence" value="ECO:0007669"/>
    <property type="project" value="InterPro"/>
</dbReference>
<comment type="subcellular location">
    <subcellularLocation>
        <location evidence="1">Cytoplasm</location>
    </subcellularLocation>
</comment>
<dbReference type="AlphaFoldDB" id="C1BNM6"/>
<proteinExistence type="evidence at transcript level"/>
<dbReference type="InterPro" id="IPR000626">
    <property type="entry name" value="Ubiquitin-like_dom"/>
</dbReference>
<dbReference type="PANTHER" id="PTHR18916">
    <property type="entry name" value="DYNACTIN 1-RELATED MICROTUBULE-BINDING"/>
    <property type="match status" value="1"/>
</dbReference>
<dbReference type="Pfam" id="PF01302">
    <property type="entry name" value="CAP_GLY"/>
    <property type="match status" value="1"/>
</dbReference>
<evidence type="ECO:0000256" key="3">
    <source>
        <dbReference type="ARBA" id="ARBA00023186"/>
    </source>
</evidence>
<protein>
    <submittedName>
        <fullName evidence="6">Tubulin folding cofactor B</fullName>
    </submittedName>
</protein>
<dbReference type="GO" id="GO:0031122">
    <property type="term" value="P:cytoplasmic microtubule organization"/>
    <property type="evidence" value="ECO:0007669"/>
    <property type="project" value="TreeGrafter"/>
</dbReference>
<comment type="similarity">
    <text evidence="4">Belongs to the TBCB family.</text>
</comment>
<keyword evidence="3" id="KW-0143">Chaperone</keyword>
<sequence>MEGEIRVITESMVDVFISSNINSFNSQKKFQKGITIADLKGKMELITGCSAGSMQISVHDDKTRTKICDLSDDGALLGSYPVDSGLRLHVVDHSKSVGEYENTVGVQKFELTEDEYAKRTDTVQSFLKRNQLGKYNEEELEKLEEEKEAQVESDKKLASSMKEGDRCSITVPGNISDRRGEVKFIGDVHFKPGIWVGVQYDEPVGKNDGSPEGKRYFQCPKKYGGFVKICFVSVGDFPEKDIDFSDDEM</sequence>
<dbReference type="GO" id="GO:0051010">
    <property type="term" value="F:microtubule plus-end binding"/>
    <property type="evidence" value="ECO:0007669"/>
    <property type="project" value="TreeGrafter"/>
</dbReference>
<dbReference type="PROSITE" id="PS00845">
    <property type="entry name" value="CAP_GLY_1"/>
    <property type="match status" value="1"/>
</dbReference>
<dbReference type="PANTHER" id="PTHR18916:SF85">
    <property type="entry name" value="TUBULIN-FOLDING COFACTOR B"/>
    <property type="match status" value="1"/>
</dbReference>
<dbReference type="GO" id="GO:0005829">
    <property type="term" value="C:cytosol"/>
    <property type="evidence" value="ECO:0007669"/>
    <property type="project" value="UniProtKB-ARBA"/>
</dbReference>
<dbReference type="GO" id="GO:0005938">
    <property type="term" value="C:cell cortex"/>
    <property type="evidence" value="ECO:0007669"/>
    <property type="project" value="TreeGrafter"/>
</dbReference>
<dbReference type="SUPFAM" id="SSF74924">
    <property type="entry name" value="Cap-Gly domain"/>
    <property type="match status" value="1"/>
</dbReference>
<dbReference type="CDD" id="cd01789">
    <property type="entry name" value="Ubl_TBCB"/>
    <property type="match status" value="1"/>
</dbReference>
<dbReference type="GO" id="GO:0007021">
    <property type="term" value="P:tubulin complex assembly"/>
    <property type="evidence" value="ECO:0007669"/>
    <property type="project" value="InterPro"/>
</dbReference>
<evidence type="ECO:0000256" key="1">
    <source>
        <dbReference type="ARBA" id="ARBA00004496"/>
    </source>
</evidence>
<dbReference type="Gene3D" id="3.10.20.90">
    <property type="entry name" value="Phosphatidylinositol 3-kinase Catalytic Subunit, Chain A, domain 1"/>
    <property type="match status" value="1"/>
</dbReference>
<organism evidence="6">
    <name type="scientific">Caligus rogercresseyi</name>
    <name type="common">Sea louse</name>
    <dbReference type="NCBI Taxonomy" id="217165"/>
    <lineage>
        <taxon>Eukaryota</taxon>
        <taxon>Metazoa</taxon>
        <taxon>Ecdysozoa</taxon>
        <taxon>Arthropoda</taxon>
        <taxon>Crustacea</taxon>
        <taxon>Multicrustacea</taxon>
        <taxon>Hexanauplia</taxon>
        <taxon>Copepoda</taxon>
        <taxon>Siphonostomatoida</taxon>
        <taxon>Caligidae</taxon>
        <taxon>Caligus</taxon>
    </lineage>
</organism>
<dbReference type="Gene3D" id="2.30.30.190">
    <property type="entry name" value="CAP Gly-rich-like domain"/>
    <property type="match status" value="1"/>
</dbReference>
<dbReference type="InterPro" id="IPR029071">
    <property type="entry name" value="Ubiquitin-like_domsf"/>
</dbReference>
<evidence type="ECO:0000259" key="5">
    <source>
        <dbReference type="PROSITE" id="PS50245"/>
    </source>
</evidence>
<name>C1BNM6_CALRO</name>
<dbReference type="Pfam" id="PF14560">
    <property type="entry name" value="Ubiquitin_2"/>
    <property type="match status" value="1"/>
</dbReference>
<dbReference type="GO" id="GO:0043014">
    <property type="term" value="F:alpha-tubulin binding"/>
    <property type="evidence" value="ECO:0007669"/>
    <property type="project" value="InterPro"/>
</dbReference>
<accession>C1BNM6</accession>
<evidence type="ECO:0000256" key="4">
    <source>
        <dbReference type="ARBA" id="ARBA00025779"/>
    </source>
</evidence>
<evidence type="ECO:0000313" key="6">
    <source>
        <dbReference type="EMBL" id="ACO10629.1"/>
    </source>
</evidence>
<feature type="domain" description="CAP-Gly" evidence="5">
    <location>
        <begin position="186"/>
        <end position="228"/>
    </location>
</feature>
<dbReference type="GO" id="GO:0005634">
    <property type="term" value="C:nucleus"/>
    <property type="evidence" value="ECO:0007669"/>
    <property type="project" value="TreeGrafter"/>
</dbReference>
<dbReference type="InterPro" id="IPR000938">
    <property type="entry name" value="CAP-Gly_domain"/>
</dbReference>
<dbReference type="InterPro" id="IPR036859">
    <property type="entry name" value="CAP-Gly_dom_sf"/>
</dbReference>
<dbReference type="InterPro" id="IPR045172">
    <property type="entry name" value="TBCB_Ubl"/>
</dbReference>
<dbReference type="PROSITE" id="PS50245">
    <property type="entry name" value="CAP_GLY_2"/>
    <property type="match status" value="1"/>
</dbReference>
<keyword evidence="2" id="KW-0963">Cytoplasm</keyword>
<dbReference type="SMART" id="SM01052">
    <property type="entry name" value="CAP_GLY"/>
    <property type="match status" value="1"/>
</dbReference>